<dbReference type="InterPro" id="IPR050775">
    <property type="entry name" value="FAD-binding_Monooxygenases"/>
</dbReference>
<evidence type="ECO:0000256" key="3">
    <source>
        <dbReference type="ARBA" id="ARBA00022630"/>
    </source>
</evidence>
<dbReference type="PANTHER" id="PTHR43098">
    <property type="entry name" value="L-ORNITHINE N(5)-MONOOXYGENASE-RELATED"/>
    <property type="match status" value="1"/>
</dbReference>
<keyword evidence="7" id="KW-0503">Monooxygenase</keyword>
<dbReference type="EMBL" id="JACCKD010000004">
    <property type="protein sequence ID" value="MBA0126517.1"/>
    <property type="molecule type" value="Genomic_DNA"/>
</dbReference>
<evidence type="ECO:0000256" key="4">
    <source>
        <dbReference type="ARBA" id="ARBA00022827"/>
    </source>
</evidence>
<comment type="caution">
    <text evidence="8">The sequence shown here is derived from an EMBL/GenBank/DDBJ whole genome shotgun (WGS) entry which is preliminary data.</text>
</comment>
<dbReference type="PRINTS" id="PR00411">
    <property type="entry name" value="PNDRDTASEI"/>
</dbReference>
<gene>
    <name evidence="8" type="ORF">H0B56_13280</name>
</gene>
<organism evidence="8 9">
    <name type="scientific">Haloechinothrix aidingensis</name>
    <dbReference type="NCBI Taxonomy" id="2752311"/>
    <lineage>
        <taxon>Bacteria</taxon>
        <taxon>Bacillati</taxon>
        <taxon>Actinomycetota</taxon>
        <taxon>Actinomycetes</taxon>
        <taxon>Pseudonocardiales</taxon>
        <taxon>Pseudonocardiaceae</taxon>
        <taxon>Haloechinothrix</taxon>
    </lineage>
</organism>
<reference evidence="8 9" key="1">
    <citation type="submission" date="2020-07" db="EMBL/GenBank/DDBJ databases">
        <title>Genome of Haloechinothrix sp.</title>
        <authorList>
            <person name="Tang S.-K."/>
            <person name="Yang L."/>
            <person name="Zhu W.-Y."/>
        </authorList>
    </citation>
    <scope>NUCLEOTIDE SEQUENCE [LARGE SCALE GENOMIC DNA]</scope>
    <source>
        <strain evidence="8 9">YIM 98757</strain>
    </source>
</reference>
<dbReference type="GO" id="GO:0050660">
    <property type="term" value="F:flavin adenine dinucleotide binding"/>
    <property type="evidence" value="ECO:0007669"/>
    <property type="project" value="InterPro"/>
</dbReference>
<evidence type="ECO:0000313" key="9">
    <source>
        <dbReference type="Proteomes" id="UP000582974"/>
    </source>
</evidence>
<evidence type="ECO:0000256" key="2">
    <source>
        <dbReference type="ARBA" id="ARBA00010139"/>
    </source>
</evidence>
<sequence length="554" mass="61177">MTDTTSSTSPIVDVLCVGAGFSGLYAAYQAAERGWTFAGYEAAPDVGGTWYWNTYPGARCDVESIYYSYSFSEELQQEWTWSERFAPQPEILSYINHVADRFDLRRLFRFNTKVVAANWLPDEHLWEVTLDSGDTQRGRYLLAASGGLSTPKDVDVPGMENFAGLTVSTSRWNISLDDLAGKRVAVIGTGSSGVQCIPLIAEVAEQLTVFQRTPNYVFPARNGPLHEETIAEVKRNYSAIREECRHSPGGIPDRPVTDCAFDVSEEERQERYERAYERSGFLGVGAEFADLLTDPKANETAAEFMRNKIREIVHDPRTASLLEPHFHPLGAKRSCFGTDYYETFNRENVSLISLREEPITTMTSDSIVTERGSYEVDAIVLAIGFDAFTGPLFALNVTTPEAGRLQDAWSDGVRTYLGVMTAGFPNFFMIAGPQSPALVSNVVMTIEQAVDWISDLITHAKAEGGEVIEPTTEAQDDWVTITEATVDQTLFATTDSWYRGSNVAGKPTTFLGYVGGVGKYRRMCTEIAKRGYPGVKIGGQAIAPGIGRIDEEIE</sequence>
<comment type="cofactor">
    <cofactor evidence="1">
        <name>FAD</name>
        <dbReference type="ChEBI" id="CHEBI:57692"/>
    </cofactor>
</comment>
<proteinExistence type="inferred from homology"/>
<name>A0A838ABB0_9PSEU</name>
<evidence type="ECO:0000256" key="5">
    <source>
        <dbReference type="ARBA" id="ARBA00022857"/>
    </source>
</evidence>
<dbReference type="SUPFAM" id="SSF51905">
    <property type="entry name" value="FAD/NAD(P)-binding domain"/>
    <property type="match status" value="1"/>
</dbReference>
<dbReference type="Proteomes" id="UP000582974">
    <property type="component" value="Unassembled WGS sequence"/>
</dbReference>
<evidence type="ECO:0000256" key="1">
    <source>
        <dbReference type="ARBA" id="ARBA00001974"/>
    </source>
</evidence>
<dbReference type="PANTHER" id="PTHR43098:SF3">
    <property type="entry name" value="L-ORNITHINE N(5)-MONOOXYGENASE-RELATED"/>
    <property type="match status" value="1"/>
</dbReference>
<dbReference type="Gene3D" id="3.50.50.60">
    <property type="entry name" value="FAD/NAD(P)-binding domain"/>
    <property type="match status" value="2"/>
</dbReference>
<dbReference type="GO" id="GO:0050661">
    <property type="term" value="F:NADP binding"/>
    <property type="evidence" value="ECO:0007669"/>
    <property type="project" value="InterPro"/>
</dbReference>
<accession>A0A838ABB0</accession>
<keyword evidence="9" id="KW-1185">Reference proteome</keyword>
<protein>
    <submittedName>
        <fullName evidence="8">NAD(P)/FAD-dependent oxidoreductase</fullName>
    </submittedName>
</protein>
<dbReference type="AlphaFoldDB" id="A0A838ABB0"/>
<dbReference type="RefSeq" id="WP_180893334.1">
    <property type="nucleotide sequence ID" value="NZ_JACCKD010000004.1"/>
</dbReference>
<evidence type="ECO:0000256" key="7">
    <source>
        <dbReference type="ARBA" id="ARBA00023033"/>
    </source>
</evidence>
<dbReference type="InterPro" id="IPR020946">
    <property type="entry name" value="Flavin_mOase-like"/>
</dbReference>
<evidence type="ECO:0000313" key="8">
    <source>
        <dbReference type="EMBL" id="MBA0126517.1"/>
    </source>
</evidence>
<dbReference type="GO" id="GO:0004499">
    <property type="term" value="F:N,N-dimethylaniline monooxygenase activity"/>
    <property type="evidence" value="ECO:0007669"/>
    <property type="project" value="InterPro"/>
</dbReference>
<keyword evidence="4" id="KW-0274">FAD</keyword>
<keyword evidence="3" id="KW-0285">Flavoprotein</keyword>
<keyword evidence="5" id="KW-0521">NADP</keyword>
<comment type="similarity">
    <text evidence="2">Belongs to the FAD-binding monooxygenase family.</text>
</comment>
<keyword evidence="6" id="KW-0560">Oxidoreductase</keyword>
<evidence type="ECO:0000256" key="6">
    <source>
        <dbReference type="ARBA" id="ARBA00023002"/>
    </source>
</evidence>
<dbReference type="InterPro" id="IPR036188">
    <property type="entry name" value="FAD/NAD-bd_sf"/>
</dbReference>
<dbReference type="Pfam" id="PF00743">
    <property type="entry name" value="FMO-like"/>
    <property type="match status" value="1"/>
</dbReference>